<organism evidence="4 5">
    <name type="scientific">Anopheles stephensi</name>
    <name type="common">Indo-Pakistan malaria mosquito</name>
    <dbReference type="NCBI Taxonomy" id="30069"/>
    <lineage>
        <taxon>Eukaryota</taxon>
        <taxon>Metazoa</taxon>
        <taxon>Ecdysozoa</taxon>
        <taxon>Arthropoda</taxon>
        <taxon>Hexapoda</taxon>
        <taxon>Insecta</taxon>
        <taxon>Pterygota</taxon>
        <taxon>Neoptera</taxon>
        <taxon>Endopterygota</taxon>
        <taxon>Diptera</taxon>
        <taxon>Nematocera</taxon>
        <taxon>Culicoidea</taxon>
        <taxon>Culicidae</taxon>
        <taxon>Anophelinae</taxon>
        <taxon>Anopheles</taxon>
    </lineage>
</organism>
<evidence type="ECO:0000313" key="4">
    <source>
        <dbReference type="EnsemblMetazoa" id="ASTEI04185-PA"/>
    </source>
</evidence>
<dbReference type="Proteomes" id="UP000076408">
    <property type="component" value="Unassembled WGS sequence"/>
</dbReference>
<name>A0A182Y6U9_ANOST</name>
<dbReference type="InterPro" id="IPR001079">
    <property type="entry name" value="Galectin_CRD"/>
</dbReference>
<accession>A0A182Y6U9</accession>
<dbReference type="VEuPathDB" id="VectorBase:ASTEI20_031165"/>
<feature type="compositionally biased region" description="Low complexity" evidence="2">
    <location>
        <begin position="174"/>
        <end position="188"/>
    </location>
</feature>
<dbReference type="GO" id="GO:0030246">
    <property type="term" value="F:carbohydrate binding"/>
    <property type="evidence" value="ECO:0007669"/>
    <property type="project" value="UniProtKB-UniRule"/>
</dbReference>
<keyword evidence="3" id="KW-0472">Membrane</keyword>
<dbReference type="PROSITE" id="PS51304">
    <property type="entry name" value="GALECTIN"/>
    <property type="match status" value="1"/>
</dbReference>
<keyword evidence="3" id="KW-0812">Transmembrane</keyword>
<dbReference type="Pfam" id="PF00337">
    <property type="entry name" value="Gal-bind_lectin"/>
    <property type="match status" value="1"/>
</dbReference>
<dbReference type="SMART" id="SM00908">
    <property type="entry name" value="Gal-bind_lectin"/>
    <property type="match status" value="1"/>
</dbReference>
<dbReference type="VEuPathDB" id="VectorBase:ASTEI04185"/>
<reference evidence="5" key="1">
    <citation type="journal article" date="2014" name="Genome Biol.">
        <title>Genome analysis of a major urban malaria vector mosquito, Anopheles stephensi.</title>
        <authorList>
            <person name="Jiang X."/>
            <person name="Peery A."/>
            <person name="Hall A.B."/>
            <person name="Sharma A."/>
            <person name="Chen X.G."/>
            <person name="Waterhouse R.M."/>
            <person name="Komissarov A."/>
            <person name="Riehle M.M."/>
            <person name="Shouche Y."/>
            <person name="Sharakhova M.V."/>
            <person name="Lawson D."/>
            <person name="Pakpour N."/>
            <person name="Arensburger P."/>
            <person name="Davidson V.L."/>
            <person name="Eiglmeier K."/>
            <person name="Emrich S."/>
            <person name="George P."/>
            <person name="Kennedy R.C."/>
            <person name="Mane S.P."/>
            <person name="Maslen G."/>
            <person name="Oringanje C."/>
            <person name="Qi Y."/>
            <person name="Settlage R."/>
            <person name="Tojo M."/>
            <person name="Tubio J.M."/>
            <person name="Unger M.F."/>
            <person name="Wang B."/>
            <person name="Vernick K.D."/>
            <person name="Ribeiro J.M."/>
            <person name="James A.A."/>
            <person name="Michel K."/>
            <person name="Riehle M.A."/>
            <person name="Luckhart S."/>
            <person name="Sharakhov I.V."/>
            <person name="Tu Z."/>
        </authorList>
    </citation>
    <scope>NUCLEOTIDE SEQUENCE [LARGE SCALE GENOMIC DNA]</scope>
    <source>
        <strain evidence="5">Indian</strain>
    </source>
</reference>
<dbReference type="InterPro" id="IPR044156">
    <property type="entry name" value="Galectin-like"/>
</dbReference>
<dbReference type="GO" id="GO:0016936">
    <property type="term" value="F:galactoside binding"/>
    <property type="evidence" value="ECO:0007669"/>
    <property type="project" value="TreeGrafter"/>
</dbReference>
<protein>
    <submittedName>
        <fullName evidence="4">Galectin</fullName>
    </submittedName>
</protein>
<dbReference type="EnsemblMetazoa" id="ASTEI04185-RA">
    <property type="protein sequence ID" value="ASTEI04185-PA"/>
    <property type="gene ID" value="ASTEI04185"/>
</dbReference>
<evidence type="ECO:0000256" key="1">
    <source>
        <dbReference type="ARBA" id="ARBA00022734"/>
    </source>
</evidence>
<sequence>MTNLQIFTPILPYVGRLPGELRYGSIIKLRGHFREPQNTVHIILQKEALLNPQDDLPLYITVHPGRKEIVRNHLCSDCSTGQEERVDNCPIECGQDFELTVVPTSGGYEILLHGAPLHTFSYRTPLTTARYLFVSSGCVIFAINYENWNVTTTPPLQLPQLYPILHQHREEPQQHQQQRSIQAQQQPPRQHHHHHGNNLQELVLQVLPLVQLAASQLQANAHNSPATGNDGNGARLVSNLAHLLPLFQPAVEQRRKRVKSPRTNRWSLPRMNNAEIMPAMFLTCSMGLMKLFRFLIIACVFGYIGYVFSRNTPWNVSWK</sequence>
<proteinExistence type="predicted"/>
<dbReference type="InterPro" id="IPR013320">
    <property type="entry name" value="ConA-like_dom_sf"/>
</dbReference>
<keyword evidence="3" id="KW-1133">Transmembrane helix</keyword>
<keyword evidence="1" id="KW-0430">Lectin</keyword>
<feature type="transmembrane region" description="Helical" evidence="3">
    <location>
        <begin position="291"/>
        <end position="309"/>
    </location>
</feature>
<dbReference type="AlphaFoldDB" id="A0A182Y6U9"/>
<dbReference type="PANTHER" id="PTHR11346">
    <property type="entry name" value="GALECTIN"/>
    <property type="match status" value="1"/>
</dbReference>
<dbReference type="VEuPathDB" id="VectorBase:ASTE011297"/>
<dbReference type="SUPFAM" id="SSF49899">
    <property type="entry name" value="Concanavalin A-like lectins/glucanases"/>
    <property type="match status" value="1"/>
</dbReference>
<keyword evidence="5" id="KW-1185">Reference proteome</keyword>
<feature type="region of interest" description="Disordered" evidence="2">
    <location>
        <begin position="169"/>
        <end position="195"/>
    </location>
</feature>
<dbReference type="PANTHER" id="PTHR11346:SF176">
    <property type="entry name" value="32 KDA BETA-GALACTOSIDE-BINDING LECTIN LEC-3"/>
    <property type="match status" value="1"/>
</dbReference>
<evidence type="ECO:0000313" key="5">
    <source>
        <dbReference type="Proteomes" id="UP000076408"/>
    </source>
</evidence>
<dbReference type="Gene3D" id="2.60.120.200">
    <property type="match status" value="1"/>
</dbReference>
<dbReference type="STRING" id="30069.A0A182Y6U9"/>
<dbReference type="SMART" id="SM00276">
    <property type="entry name" value="GLECT"/>
    <property type="match status" value="1"/>
</dbReference>
<dbReference type="OMA" id="FREPQNT"/>
<evidence type="ECO:0000256" key="2">
    <source>
        <dbReference type="SAM" id="MobiDB-lite"/>
    </source>
</evidence>
<evidence type="ECO:0000256" key="3">
    <source>
        <dbReference type="SAM" id="Phobius"/>
    </source>
</evidence>
<reference evidence="4" key="2">
    <citation type="submission" date="2020-05" db="UniProtKB">
        <authorList>
            <consortium name="EnsemblMetazoa"/>
        </authorList>
    </citation>
    <scope>IDENTIFICATION</scope>
    <source>
        <strain evidence="4">Indian</strain>
    </source>
</reference>
<dbReference type="CDD" id="cd00070">
    <property type="entry name" value="GLECT"/>
    <property type="match status" value="1"/>
</dbReference>